<reference evidence="1" key="2">
    <citation type="submission" date="2023-05" db="EMBL/GenBank/DDBJ databases">
        <authorList>
            <person name="Fouks B."/>
        </authorList>
    </citation>
    <scope>NUCLEOTIDE SEQUENCE</scope>
    <source>
        <strain evidence="1">Stay&amp;Tobe</strain>
        <tissue evidence="1">Testes</tissue>
    </source>
</reference>
<organism evidence="1 2">
    <name type="scientific">Diploptera punctata</name>
    <name type="common">Pacific beetle cockroach</name>
    <dbReference type="NCBI Taxonomy" id="6984"/>
    <lineage>
        <taxon>Eukaryota</taxon>
        <taxon>Metazoa</taxon>
        <taxon>Ecdysozoa</taxon>
        <taxon>Arthropoda</taxon>
        <taxon>Hexapoda</taxon>
        <taxon>Insecta</taxon>
        <taxon>Pterygota</taxon>
        <taxon>Neoptera</taxon>
        <taxon>Polyneoptera</taxon>
        <taxon>Dictyoptera</taxon>
        <taxon>Blattodea</taxon>
        <taxon>Blaberoidea</taxon>
        <taxon>Blaberidae</taxon>
        <taxon>Diplopterinae</taxon>
        <taxon>Diploptera</taxon>
    </lineage>
</organism>
<keyword evidence="2" id="KW-1185">Reference proteome</keyword>
<dbReference type="Proteomes" id="UP001233999">
    <property type="component" value="Unassembled WGS sequence"/>
</dbReference>
<name>A0AAD8ENC1_DIPPU</name>
<dbReference type="AlphaFoldDB" id="A0AAD8ENC1"/>
<evidence type="ECO:0000313" key="2">
    <source>
        <dbReference type="Proteomes" id="UP001233999"/>
    </source>
</evidence>
<proteinExistence type="predicted"/>
<reference evidence="1" key="1">
    <citation type="journal article" date="2023" name="IScience">
        <title>Live-bearing cockroach genome reveals convergent evolutionary mechanisms linked to viviparity in insects and beyond.</title>
        <authorList>
            <person name="Fouks B."/>
            <person name="Harrison M.C."/>
            <person name="Mikhailova A.A."/>
            <person name="Marchal E."/>
            <person name="English S."/>
            <person name="Carruthers M."/>
            <person name="Jennings E.C."/>
            <person name="Chiamaka E.L."/>
            <person name="Frigard R.A."/>
            <person name="Pippel M."/>
            <person name="Attardo G.M."/>
            <person name="Benoit J.B."/>
            <person name="Bornberg-Bauer E."/>
            <person name="Tobe S.S."/>
        </authorList>
    </citation>
    <scope>NUCLEOTIDE SEQUENCE</scope>
    <source>
        <strain evidence="1">Stay&amp;Tobe</strain>
    </source>
</reference>
<feature type="non-terminal residue" evidence="1">
    <location>
        <position position="1"/>
    </location>
</feature>
<accession>A0AAD8ENC1</accession>
<protein>
    <submittedName>
        <fullName evidence="1">Uncharacterized protein</fullName>
    </submittedName>
</protein>
<dbReference type="EMBL" id="JASPKZ010001984">
    <property type="protein sequence ID" value="KAJ9596501.1"/>
    <property type="molecule type" value="Genomic_DNA"/>
</dbReference>
<feature type="non-terminal residue" evidence="1">
    <location>
        <position position="50"/>
    </location>
</feature>
<comment type="caution">
    <text evidence="1">The sequence shown here is derived from an EMBL/GenBank/DDBJ whole genome shotgun (WGS) entry which is preliminary data.</text>
</comment>
<sequence length="50" mass="6044">DRASKVTMSKELIFLDRRMFIFYQFFYSLFYDSKTISANVQVILSLILRK</sequence>
<gene>
    <name evidence="1" type="ORF">L9F63_012484</name>
</gene>
<evidence type="ECO:0000313" key="1">
    <source>
        <dbReference type="EMBL" id="KAJ9596501.1"/>
    </source>
</evidence>